<dbReference type="InterPro" id="IPR029274">
    <property type="entry name" value="DUF4615"/>
</dbReference>
<evidence type="ECO:0000313" key="4">
    <source>
        <dbReference type="Proteomes" id="UP000070412"/>
    </source>
</evidence>
<keyword evidence="4" id="KW-1185">Reference proteome</keyword>
<dbReference type="EMBL" id="WVUK01000066">
    <property type="protein sequence ID" value="KAF7488534.1"/>
    <property type="molecule type" value="Genomic_DNA"/>
</dbReference>
<evidence type="ECO:0000313" key="2">
    <source>
        <dbReference type="EMBL" id="KAF7488534.1"/>
    </source>
</evidence>
<reference evidence="3" key="3">
    <citation type="submission" date="2022-06" db="UniProtKB">
        <authorList>
            <consortium name="EnsemblMetazoa"/>
        </authorList>
    </citation>
    <scope>IDENTIFICATION</scope>
</reference>
<name>A0A834VAW7_SARSC</name>
<evidence type="ECO:0000313" key="3">
    <source>
        <dbReference type="EnsemblMetazoa" id="KAF7488534.1"/>
    </source>
</evidence>
<proteinExistence type="inferred from homology"/>
<accession>A0A834VAW7</accession>
<dbReference type="AlphaFoldDB" id="A0A834VAW7"/>
<dbReference type="EnsemblMetazoa" id="SSS_988s_mrna">
    <property type="protein sequence ID" value="KAF7488534.1"/>
    <property type="gene ID" value="SSS_988"/>
</dbReference>
<sequence>MPKLNRNFNTKFSSMTLDIKSKSKQNLNKNNEQTDQDESVAKLIQFKSELIWCQEFIREEYEKTKNERRKESLSKAYRSLMNEKNPMIQKRQIMSQFCGDYRKSMLEEISKSLCSTTLFKIENLSRRLRSNEINDNLIKYTVVRKHSKQMDNLDRNSSFDFKFQSL</sequence>
<dbReference type="PANTHER" id="PTHR13602:SF2">
    <property type="entry name" value="UPF0488 PROTEIN C8ORF33"/>
    <property type="match status" value="1"/>
</dbReference>
<comment type="similarity">
    <text evidence="1">Belongs to the UPF0488 family.</text>
</comment>
<organism evidence="2">
    <name type="scientific">Sarcoptes scabiei</name>
    <name type="common">Itch mite</name>
    <name type="synonym">Acarus scabiei</name>
    <dbReference type="NCBI Taxonomy" id="52283"/>
    <lineage>
        <taxon>Eukaryota</taxon>
        <taxon>Metazoa</taxon>
        <taxon>Ecdysozoa</taxon>
        <taxon>Arthropoda</taxon>
        <taxon>Chelicerata</taxon>
        <taxon>Arachnida</taxon>
        <taxon>Acari</taxon>
        <taxon>Acariformes</taxon>
        <taxon>Sarcoptiformes</taxon>
        <taxon>Astigmata</taxon>
        <taxon>Psoroptidia</taxon>
        <taxon>Sarcoptoidea</taxon>
        <taxon>Sarcoptidae</taxon>
        <taxon>Sarcoptinae</taxon>
        <taxon>Sarcoptes</taxon>
    </lineage>
</organism>
<dbReference type="Pfam" id="PF15393">
    <property type="entry name" value="DUF4615"/>
    <property type="match status" value="1"/>
</dbReference>
<evidence type="ECO:0000256" key="1">
    <source>
        <dbReference type="ARBA" id="ARBA00005707"/>
    </source>
</evidence>
<reference evidence="2" key="2">
    <citation type="submission" date="2020-01" db="EMBL/GenBank/DDBJ databases">
        <authorList>
            <person name="Korhonen P.K.K."/>
            <person name="Guangxu M.G."/>
            <person name="Wang T.W."/>
            <person name="Stroehlein A.J.S."/>
            <person name="Young N.D."/>
            <person name="Ang C.-S.A."/>
            <person name="Fernando D.W.F."/>
            <person name="Lu H.L."/>
            <person name="Taylor S.T."/>
            <person name="Ehtesham M.E.M."/>
            <person name="Najaraj S.H.N."/>
            <person name="Harsha G.H.G."/>
            <person name="Madugundu A.M."/>
            <person name="Renuse S.R."/>
            <person name="Holt D.H."/>
            <person name="Pandey A.P."/>
            <person name="Papenfuss A.P."/>
            <person name="Gasser R.B.G."/>
            <person name="Fischer K.F."/>
        </authorList>
    </citation>
    <scope>NUCLEOTIDE SEQUENCE</scope>
    <source>
        <strain evidence="2">SSS_KF_BRIS2020</strain>
    </source>
</reference>
<dbReference type="PANTHER" id="PTHR13602">
    <property type="entry name" value="UPF0488 PROTEIN C8ORF33"/>
    <property type="match status" value="1"/>
</dbReference>
<reference evidence="4" key="1">
    <citation type="journal article" date="2020" name="PLoS Negl. Trop. Dis.">
        <title>High-quality nuclear genome for Sarcoptes scabiei-A critical resource for a neglected parasite.</title>
        <authorList>
            <person name="Korhonen P.K."/>
            <person name="Gasser R.B."/>
            <person name="Ma G."/>
            <person name="Wang T."/>
            <person name="Stroehlein A.J."/>
            <person name="Young N.D."/>
            <person name="Ang C.S."/>
            <person name="Fernando D.D."/>
            <person name="Lu H.C."/>
            <person name="Taylor S."/>
            <person name="Reynolds S.L."/>
            <person name="Mofiz E."/>
            <person name="Najaraj S.H."/>
            <person name="Gowda H."/>
            <person name="Madugundu A."/>
            <person name="Renuse S."/>
            <person name="Holt D."/>
            <person name="Pandey A."/>
            <person name="Papenfuss A.T."/>
            <person name="Fischer K."/>
        </authorList>
    </citation>
    <scope>NUCLEOTIDE SEQUENCE [LARGE SCALE GENOMIC DNA]</scope>
</reference>
<dbReference type="OrthoDB" id="6505403at2759"/>
<protein>
    <submittedName>
        <fullName evidence="2 3">Uncharacterized protein</fullName>
    </submittedName>
</protein>
<gene>
    <name evidence="2" type="ORF">SSS_988</name>
</gene>
<dbReference type="Proteomes" id="UP000070412">
    <property type="component" value="Unassembled WGS sequence"/>
</dbReference>